<dbReference type="RefSeq" id="WP_147060095.1">
    <property type="nucleotide sequence ID" value="NZ_CP042437.1"/>
</dbReference>
<dbReference type="EMBL" id="CP042437">
    <property type="protein sequence ID" value="QEC79981.1"/>
    <property type="molecule type" value="Genomic_DNA"/>
</dbReference>
<dbReference type="Proteomes" id="UP000321362">
    <property type="component" value="Chromosome"/>
</dbReference>
<name>A0A5B8W8G3_9SPHI</name>
<evidence type="ECO:0000313" key="1">
    <source>
        <dbReference type="EMBL" id="QEC79981.1"/>
    </source>
</evidence>
<keyword evidence="2" id="KW-1185">Reference proteome</keyword>
<evidence type="ECO:0008006" key="3">
    <source>
        <dbReference type="Google" id="ProtNLM"/>
    </source>
</evidence>
<organism evidence="1 2">
    <name type="scientific">Mucilaginibacter ginsenosidivorax</name>
    <dbReference type="NCBI Taxonomy" id="862126"/>
    <lineage>
        <taxon>Bacteria</taxon>
        <taxon>Pseudomonadati</taxon>
        <taxon>Bacteroidota</taxon>
        <taxon>Sphingobacteriia</taxon>
        <taxon>Sphingobacteriales</taxon>
        <taxon>Sphingobacteriaceae</taxon>
        <taxon>Mucilaginibacter</taxon>
    </lineage>
</organism>
<dbReference type="AlphaFoldDB" id="A0A5B8W8G3"/>
<protein>
    <recommendedName>
        <fullName evidence="3">Transposase (putative) YhgA-like domain-containing protein</fullName>
    </recommendedName>
</protein>
<gene>
    <name evidence="1" type="ORF">FSB76_29980</name>
</gene>
<sequence length="298" mass="34858">MRRKDDILWKGILEDVFDDFLCFLNPDAPEIFDFDKGFEFLDKELEQVFPPENNEYSPKVIDKLVKVFTKTGKEEWILVHVEVQGQYQKDFASRMYTYFYRILDKYQKPIVAYAIFTEANTKERPNYFAIDFMGTSLRYTFNTYKIASQSDEALQGSENPFALVVLTAKAALAGKDLKSSRERDELLLNLKLNLTKLLLTKQIAKEKIRVLMNFLRYYIRFENQDINTKFEQQVEILTERSNTMGIEELLLDRAEKKGERKGEKAKAIAIAREMKKDGMPVAQIEKFTGLSVDEIERL</sequence>
<dbReference type="PANTHER" id="PTHR35586:SF1">
    <property type="entry name" value="SLL1691 PROTEIN"/>
    <property type="match status" value="1"/>
</dbReference>
<dbReference type="OrthoDB" id="944318at2"/>
<dbReference type="KEGG" id="mgk:FSB76_29980"/>
<accession>A0A5B8W8G3</accession>
<dbReference type="PANTHER" id="PTHR35586">
    <property type="entry name" value="SLL1691 PROTEIN"/>
    <property type="match status" value="1"/>
</dbReference>
<proteinExistence type="predicted"/>
<evidence type="ECO:0000313" key="2">
    <source>
        <dbReference type="Proteomes" id="UP000321362"/>
    </source>
</evidence>
<reference evidence="1 2" key="1">
    <citation type="journal article" date="2013" name="J. Microbiol.">
        <title>Mucilaginibacter ginsenosidivorax sp. nov., with ginsenoside converting activity isolated from sediment.</title>
        <authorList>
            <person name="Kim J.K."/>
            <person name="Choi T.E."/>
            <person name="Liu Q.M."/>
            <person name="Park H.Y."/>
            <person name="Yi T.H."/>
            <person name="Yoon M.H."/>
            <person name="Kim S.C."/>
            <person name="Im W.T."/>
        </authorList>
    </citation>
    <scope>NUCLEOTIDE SEQUENCE [LARGE SCALE GENOMIC DNA]</scope>
    <source>
        <strain evidence="1 2">KHI28</strain>
    </source>
</reference>